<dbReference type="Proteomes" id="UP000662873">
    <property type="component" value="Chromosome"/>
</dbReference>
<evidence type="ECO:0000256" key="4">
    <source>
        <dbReference type="ARBA" id="ARBA00022605"/>
    </source>
</evidence>
<protein>
    <recommendedName>
        <fullName evidence="9">Indole-3-glycerol phosphate synthase</fullName>
        <shortName evidence="9">IGPS</shortName>
        <ecNumber evidence="9">4.1.1.48</ecNumber>
    </recommendedName>
</protein>
<dbReference type="Gene3D" id="3.20.20.70">
    <property type="entry name" value="Aldolase class I"/>
    <property type="match status" value="1"/>
</dbReference>
<dbReference type="InterPro" id="IPR011060">
    <property type="entry name" value="RibuloseP-bd_barrel"/>
</dbReference>
<name>A0A809S2Q3_9BACT</name>
<sequence length="260" mass="27853">MSVLESILREKRAEVARLRQETPWGELESELALAAPPRDFMDALTNPHRPIALIAEIKAKSPSAGQIREHLDPAEIARQYELAQADCLSVLTDGPHFGGSKENLLKARAACSLPVLRKDFIVDDYQVLESRAMGADAILLIVAALPEIELARLHGLARSMGMAVLVEAHTEEEVEAALRIGASLIGINNRDLSTFHVDLAVSERLIPRIGTSALAISESGFQTHQGVIRAAGAGAKGVLIGSAFCSSPDVRSKVIEVMGA</sequence>
<dbReference type="AlphaFoldDB" id="A0A809S2Q3"/>
<dbReference type="InterPro" id="IPR013798">
    <property type="entry name" value="Indole-3-glycerol_P_synth_dom"/>
</dbReference>
<dbReference type="FunFam" id="3.20.20.70:FF:000024">
    <property type="entry name" value="Indole-3-glycerol phosphate synthase"/>
    <property type="match status" value="1"/>
</dbReference>
<dbReference type="NCBIfam" id="NF001377">
    <property type="entry name" value="PRK00278.2-4"/>
    <property type="match status" value="1"/>
</dbReference>
<dbReference type="KEGG" id="npy:NPRO_03510"/>
<comment type="similarity">
    <text evidence="3 9">Belongs to the TrpC family.</text>
</comment>
<dbReference type="PANTHER" id="PTHR22854">
    <property type="entry name" value="TRYPTOPHAN BIOSYNTHESIS PROTEIN"/>
    <property type="match status" value="1"/>
</dbReference>
<evidence type="ECO:0000256" key="9">
    <source>
        <dbReference type="HAMAP-Rule" id="MF_00134"/>
    </source>
</evidence>
<evidence type="ECO:0000256" key="2">
    <source>
        <dbReference type="ARBA" id="ARBA00004696"/>
    </source>
</evidence>
<organism evidence="11 12">
    <name type="scientific">Candidatus Nitrosymbiomonas proteolyticus</name>
    <dbReference type="NCBI Taxonomy" id="2608984"/>
    <lineage>
        <taxon>Bacteria</taxon>
        <taxon>Bacillati</taxon>
        <taxon>Armatimonadota</taxon>
        <taxon>Armatimonadota incertae sedis</taxon>
        <taxon>Candidatus Nitrosymbiomonas</taxon>
    </lineage>
</organism>
<dbReference type="SUPFAM" id="SSF51366">
    <property type="entry name" value="Ribulose-phoshate binding barrel"/>
    <property type="match status" value="1"/>
</dbReference>
<dbReference type="GO" id="GO:0004640">
    <property type="term" value="F:phosphoribosylanthranilate isomerase activity"/>
    <property type="evidence" value="ECO:0007669"/>
    <property type="project" value="TreeGrafter"/>
</dbReference>
<keyword evidence="6 9" id="KW-0822">Tryptophan biosynthesis</keyword>
<keyword evidence="7 9" id="KW-0057">Aromatic amino acid biosynthesis</keyword>
<dbReference type="Pfam" id="PF00218">
    <property type="entry name" value="IGPS"/>
    <property type="match status" value="1"/>
</dbReference>
<gene>
    <name evidence="9" type="primary">trpC</name>
    <name evidence="11" type="ORF">NPRO_03510</name>
</gene>
<dbReference type="InterPro" id="IPR013785">
    <property type="entry name" value="Aldolase_TIM"/>
</dbReference>
<accession>A0A809S2Q3</accession>
<dbReference type="InterPro" id="IPR045186">
    <property type="entry name" value="Indole-3-glycerol_P_synth"/>
</dbReference>
<keyword evidence="8 9" id="KW-0456">Lyase</keyword>
<dbReference type="EC" id="4.1.1.48" evidence="9"/>
<comment type="catalytic activity">
    <reaction evidence="1 9">
        <text>1-(2-carboxyphenylamino)-1-deoxy-D-ribulose 5-phosphate + H(+) = (1S,2R)-1-C-(indol-3-yl)glycerol 3-phosphate + CO2 + H2O</text>
        <dbReference type="Rhea" id="RHEA:23476"/>
        <dbReference type="ChEBI" id="CHEBI:15377"/>
        <dbReference type="ChEBI" id="CHEBI:15378"/>
        <dbReference type="ChEBI" id="CHEBI:16526"/>
        <dbReference type="ChEBI" id="CHEBI:58613"/>
        <dbReference type="ChEBI" id="CHEBI:58866"/>
        <dbReference type="EC" id="4.1.1.48"/>
    </reaction>
</comment>
<dbReference type="GO" id="GO:0004425">
    <property type="term" value="F:indole-3-glycerol-phosphate synthase activity"/>
    <property type="evidence" value="ECO:0007669"/>
    <property type="project" value="UniProtKB-UniRule"/>
</dbReference>
<keyword evidence="4 9" id="KW-0028">Amino-acid biosynthesis</keyword>
<keyword evidence="5 9" id="KW-0210">Decarboxylase</keyword>
<dbReference type="UniPathway" id="UPA00035">
    <property type="reaction ID" value="UER00043"/>
</dbReference>
<evidence type="ECO:0000256" key="7">
    <source>
        <dbReference type="ARBA" id="ARBA00023141"/>
    </source>
</evidence>
<evidence type="ECO:0000313" key="12">
    <source>
        <dbReference type="Proteomes" id="UP000662873"/>
    </source>
</evidence>
<evidence type="ECO:0000256" key="8">
    <source>
        <dbReference type="ARBA" id="ARBA00023239"/>
    </source>
</evidence>
<dbReference type="EMBL" id="AP021858">
    <property type="protein sequence ID" value="BBO22756.1"/>
    <property type="molecule type" value="Genomic_DNA"/>
</dbReference>
<evidence type="ECO:0000256" key="5">
    <source>
        <dbReference type="ARBA" id="ARBA00022793"/>
    </source>
</evidence>
<dbReference type="HAMAP" id="MF_00134_B">
    <property type="entry name" value="IGPS_B"/>
    <property type="match status" value="1"/>
</dbReference>
<evidence type="ECO:0000313" key="11">
    <source>
        <dbReference type="EMBL" id="BBO22756.1"/>
    </source>
</evidence>
<dbReference type="PANTHER" id="PTHR22854:SF2">
    <property type="entry name" value="INDOLE-3-GLYCEROL-PHOSPHATE SYNTHASE"/>
    <property type="match status" value="1"/>
</dbReference>
<reference evidence="11" key="1">
    <citation type="journal article" name="DNA Res.">
        <title>The physiological potential of anammox bacteria as revealed by their core genome structure.</title>
        <authorList>
            <person name="Okubo T."/>
            <person name="Toyoda A."/>
            <person name="Fukuhara K."/>
            <person name="Uchiyama I."/>
            <person name="Harigaya Y."/>
            <person name="Kuroiwa M."/>
            <person name="Suzuki T."/>
            <person name="Murakami Y."/>
            <person name="Suwa Y."/>
            <person name="Takami H."/>
        </authorList>
    </citation>
    <scope>NUCLEOTIDE SEQUENCE</scope>
    <source>
        <strain evidence="11">317325-2</strain>
    </source>
</reference>
<dbReference type="CDD" id="cd00331">
    <property type="entry name" value="IGPS"/>
    <property type="match status" value="1"/>
</dbReference>
<evidence type="ECO:0000256" key="6">
    <source>
        <dbReference type="ARBA" id="ARBA00022822"/>
    </source>
</evidence>
<evidence type="ECO:0000259" key="10">
    <source>
        <dbReference type="Pfam" id="PF00218"/>
    </source>
</evidence>
<comment type="pathway">
    <text evidence="2 9">Amino-acid biosynthesis; L-tryptophan biosynthesis; L-tryptophan from chorismate: step 4/5.</text>
</comment>
<proteinExistence type="inferred from homology"/>
<dbReference type="GO" id="GO:0000162">
    <property type="term" value="P:L-tryptophan biosynthetic process"/>
    <property type="evidence" value="ECO:0007669"/>
    <property type="project" value="UniProtKB-UniRule"/>
</dbReference>
<evidence type="ECO:0000256" key="3">
    <source>
        <dbReference type="ARBA" id="ARBA00008737"/>
    </source>
</evidence>
<feature type="domain" description="Indole-3-glycerol phosphate synthase" evidence="10">
    <location>
        <begin position="4"/>
        <end position="254"/>
    </location>
</feature>
<evidence type="ECO:0000256" key="1">
    <source>
        <dbReference type="ARBA" id="ARBA00001633"/>
    </source>
</evidence>